<dbReference type="AlphaFoldDB" id="A0A2A4IX75"/>
<name>A0A2A4IX75_HELVI</name>
<dbReference type="PANTHER" id="PTHR16306:SF0">
    <property type="entry name" value="TRANSLIN-ASSOCIATED FACTOR X-INTERACTING PROTEIN 1"/>
    <property type="match status" value="1"/>
</dbReference>
<dbReference type="STRING" id="7102.A0A2A4IX75"/>
<keyword evidence="1" id="KW-0175">Coiled coil</keyword>
<reference evidence="2" key="1">
    <citation type="submission" date="2017-09" db="EMBL/GenBank/DDBJ databases">
        <title>Contemporary evolution of a Lepidopteran species, Heliothis virescens, in response to modern agricultural practices.</title>
        <authorList>
            <person name="Fritz M.L."/>
            <person name="Deyonke A.M."/>
            <person name="Papanicolaou A."/>
            <person name="Micinski S."/>
            <person name="Westbrook J."/>
            <person name="Gould F."/>
        </authorList>
    </citation>
    <scope>NUCLEOTIDE SEQUENCE [LARGE SCALE GENOMIC DNA]</scope>
    <source>
        <strain evidence="2">HvINT-</strain>
        <tissue evidence="2">Whole body</tissue>
    </source>
</reference>
<comment type="caution">
    <text evidence="2">The sequence shown here is derived from an EMBL/GenBank/DDBJ whole genome shotgun (WGS) entry which is preliminary data.</text>
</comment>
<feature type="coiled-coil region" evidence="1">
    <location>
        <begin position="45"/>
        <end position="130"/>
    </location>
</feature>
<dbReference type="PANTHER" id="PTHR16306">
    <property type="entry name" value="TRANSLIN-ASSOCIATED FACTOR X-INTERACTING PROTEIN 1"/>
    <property type="match status" value="1"/>
</dbReference>
<organism evidence="2">
    <name type="scientific">Heliothis virescens</name>
    <name type="common">Tobacco budworm moth</name>
    <dbReference type="NCBI Taxonomy" id="7102"/>
    <lineage>
        <taxon>Eukaryota</taxon>
        <taxon>Metazoa</taxon>
        <taxon>Ecdysozoa</taxon>
        <taxon>Arthropoda</taxon>
        <taxon>Hexapoda</taxon>
        <taxon>Insecta</taxon>
        <taxon>Pterygota</taxon>
        <taxon>Neoptera</taxon>
        <taxon>Endopterygota</taxon>
        <taxon>Lepidoptera</taxon>
        <taxon>Glossata</taxon>
        <taxon>Ditrysia</taxon>
        <taxon>Noctuoidea</taxon>
        <taxon>Noctuidae</taxon>
        <taxon>Heliothinae</taxon>
        <taxon>Heliothis</taxon>
    </lineage>
</organism>
<evidence type="ECO:0008006" key="3">
    <source>
        <dbReference type="Google" id="ProtNLM"/>
    </source>
</evidence>
<evidence type="ECO:0000256" key="1">
    <source>
        <dbReference type="SAM" id="Coils"/>
    </source>
</evidence>
<gene>
    <name evidence="2" type="ORF">B5V51_10822</name>
</gene>
<accession>A0A2A4IX75</accession>
<protein>
    <recommendedName>
        <fullName evidence="3">Translin-associated factor X-interacting protein 1 N-terminal domain-containing protein</fullName>
    </recommendedName>
</protein>
<proteinExistence type="predicted"/>
<dbReference type="GO" id="GO:0005737">
    <property type="term" value="C:cytoplasm"/>
    <property type="evidence" value="ECO:0007669"/>
    <property type="project" value="TreeGrafter"/>
</dbReference>
<dbReference type="EMBL" id="NWSH01005263">
    <property type="protein sequence ID" value="PCG64331.1"/>
    <property type="molecule type" value="Genomic_DNA"/>
</dbReference>
<evidence type="ECO:0000313" key="2">
    <source>
        <dbReference type="EMBL" id="PCG64331.1"/>
    </source>
</evidence>
<sequence>MKERDARYTLYFENLALQMKLKELDGTSYPVDDAYGDPVVLSIALDRCREQLSITQTNLKKMTDEYADTVPRREYDTLEAKYCNLSKALDKLEEEYKTLRQNNKRLLVLKSSIEEELFETKERCSELERAGTPRPQWELCADFIGGGRDRWWQLARGLSSRDTLRVLLKELGPAAESDHLEHFDGLGMDPVIPPYLRYEGKVRNLRLSRREISVIINDIWLGKMDSPDMSMQDYVTKYFEDRYQQPSVRAEWAYNLCAGAEQMLDEPQVKVFWGVLHGHLSERIYWGLRGDWLALRDALYRHSKDKETISIEDFEKISKATFPLKSEVDIKNLVDVVRKQLKLKININEVNLDKLFQTNEEGFDRVEFARELFRQRQIAQDKYIREVVSELGGKHAANKTVTVENVKRAFAIVDPAIDHIRMERYIRWAFSDPSTELSIIPPIALRTLTTRLAAGDIERVGPRYRGTHRRTYK</sequence>